<evidence type="ECO:0000313" key="2">
    <source>
        <dbReference type="Proteomes" id="UP000233556"/>
    </source>
</evidence>
<dbReference type="EMBL" id="KZ505702">
    <property type="protein sequence ID" value="PKU46644.1"/>
    <property type="molecule type" value="Genomic_DNA"/>
</dbReference>
<evidence type="ECO:0000313" key="1">
    <source>
        <dbReference type="EMBL" id="PKU46644.1"/>
    </source>
</evidence>
<dbReference type="Proteomes" id="UP000233556">
    <property type="component" value="Unassembled WGS sequence"/>
</dbReference>
<reference evidence="2" key="2">
    <citation type="submission" date="2017-12" db="EMBL/GenBank/DDBJ databases">
        <title>Genome sequence of the Bar-tailed Godwit (Limosa lapponica baueri).</title>
        <authorList>
            <person name="Lima N.C.B."/>
            <person name="Parody-Merino A.M."/>
            <person name="Battley P.F."/>
            <person name="Fidler A.E."/>
            <person name="Prosdocimi F."/>
        </authorList>
    </citation>
    <scope>NUCLEOTIDE SEQUENCE [LARGE SCALE GENOMIC DNA]</scope>
</reference>
<dbReference type="AlphaFoldDB" id="A0A2I0UKR5"/>
<protein>
    <submittedName>
        <fullName evidence="1">Uncharacterized protein</fullName>
    </submittedName>
</protein>
<sequence>MLSGLGMDTDFPPRLLEEHTKSWADLWTNFSYVSTEHTAYSMIKNINMPWKPRLQLEGVQESEVLCKTGFDAGWWRKARSKYCGLTELSELYRVSYCKIIIIYTPVKESNSMTITIITQDDYMQNGQPFVPPVVPYPYYNICTPCDI</sequence>
<name>A0A2I0UKR5_LIMLA</name>
<keyword evidence="2" id="KW-1185">Reference proteome</keyword>
<organism evidence="1 2">
    <name type="scientific">Limosa lapponica baueri</name>
    <dbReference type="NCBI Taxonomy" id="1758121"/>
    <lineage>
        <taxon>Eukaryota</taxon>
        <taxon>Metazoa</taxon>
        <taxon>Chordata</taxon>
        <taxon>Craniata</taxon>
        <taxon>Vertebrata</taxon>
        <taxon>Euteleostomi</taxon>
        <taxon>Archelosauria</taxon>
        <taxon>Archosauria</taxon>
        <taxon>Dinosauria</taxon>
        <taxon>Saurischia</taxon>
        <taxon>Theropoda</taxon>
        <taxon>Coelurosauria</taxon>
        <taxon>Aves</taxon>
        <taxon>Neognathae</taxon>
        <taxon>Neoaves</taxon>
        <taxon>Charadriiformes</taxon>
        <taxon>Scolopacidae</taxon>
        <taxon>Limosa</taxon>
    </lineage>
</organism>
<accession>A0A2I0UKR5</accession>
<gene>
    <name evidence="1" type="ORF">llap_3032</name>
</gene>
<reference evidence="2" key="1">
    <citation type="submission" date="2017-11" db="EMBL/GenBank/DDBJ databases">
        <authorList>
            <person name="Lima N.C."/>
            <person name="Parody-Merino A.M."/>
            <person name="Battley P.F."/>
            <person name="Fidler A.E."/>
            <person name="Prosdocimi F."/>
        </authorList>
    </citation>
    <scope>NUCLEOTIDE SEQUENCE [LARGE SCALE GENOMIC DNA]</scope>
</reference>
<proteinExistence type="predicted"/>